<evidence type="ECO:0000313" key="2">
    <source>
        <dbReference type="EMBL" id="OMJ23794.1"/>
    </source>
</evidence>
<comment type="caution">
    <text evidence="2">The sequence shown here is derived from an EMBL/GenBank/DDBJ whole genome shotgun (WGS) entry which is preliminary data.</text>
</comment>
<dbReference type="PANTHER" id="PTHR46564:SF1">
    <property type="entry name" value="TRANSPOSASE"/>
    <property type="match status" value="1"/>
</dbReference>
<dbReference type="EMBL" id="LSSN01000471">
    <property type="protein sequence ID" value="OMJ23794.1"/>
    <property type="molecule type" value="Genomic_DNA"/>
</dbReference>
<dbReference type="AlphaFoldDB" id="A0A1R1YA83"/>
<name>A0A1R1YA83_9FUNG</name>
<keyword evidence="3" id="KW-1185">Reference proteome</keyword>
<dbReference type="Pfam" id="PF13358">
    <property type="entry name" value="DDE_3"/>
    <property type="match status" value="1"/>
</dbReference>
<dbReference type="GO" id="GO:0003676">
    <property type="term" value="F:nucleic acid binding"/>
    <property type="evidence" value="ECO:0007669"/>
    <property type="project" value="InterPro"/>
</dbReference>
<feature type="domain" description="Tc1-like transposase DDE" evidence="1">
    <location>
        <begin position="1"/>
        <end position="57"/>
    </location>
</feature>
<dbReference type="InterPro" id="IPR038717">
    <property type="entry name" value="Tc1-like_DDE_dom"/>
</dbReference>
<evidence type="ECO:0000313" key="3">
    <source>
        <dbReference type="Proteomes" id="UP000187283"/>
    </source>
</evidence>
<protein>
    <recommendedName>
        <fullName evidence="1">Tc1-like transposase DDE domain-containing protein</fullName>
    </recommendedName>
</protein>
<proteinExistence type="predicted"/>
<dbReference type="Gene3D" id="3.30.420.10">
    <property type="entry name" value="Ribonuclease H-like superfamily/Ribonuclease H"/>
    <property type="match status" value="1"/>
</dbReference>
<evidence type="ECO:0000259" key="1">
    <source>
        <dbReference type="Pfam" id="PF13358"/>
    </source>
</evidence>
<dbReference type="Proteomes" id="UP000187283">
    <property type="component" value="Unassembled WGS sequence"/>
</dbReference>
<organism evidence="2 3">
    <name type="scientific">Smittium culicis</name>
    <dbReference type="NCBI Taxonomy" id="133412"/>
    <lineage>
        <taxon>Eukaryota</taxon>
        <taxon>Fungi</taxon>
        <taxon>Fungi incertae sedis</taxon>
        <taxon>Zoopagomycota</taxon>
        <taxon>Kickxellomycotina</taxon>
        <taxon>Harpellomycetes</taxon>
        <taxon>Harpellales</taxon>
        <taxon>Legeriomycetaceae</taxon>
        <taxon>Smittium</taxon>
    </lineage>
</organism>
<dbReference type="STRING" id="133412.A0A1R1YA83"/>
<sequence>MDNVAFHKTEIIKEFIETTNFKLLYLPPYSPFLNPIENLFSKVKNYVRYSKPENESDLFDIVNEGIESATREDCNEYYRNMNKYLILSGRREIIEQ</sequence>
<reference evidence="2 3" key="1">
    <citation type="submission" date="2017-01" db="EMBL/GenBank/DDBJ databases">
        <authorList>
            <person name="Mah S.A."/>
            <person name="Swanson W.J."/>
            <person name="Moy G.W."/>
            <person name="Vacquier V.D."/>
        </authorList>
    </citation>
    <scope>NUCLEOTIDE SEQUENCE [LARGE SCALE GENOMIC DNA]</scope>
    <source>
        <strain evidence="2 3">GSMNP</strain>
    </source>
</reference>
<dbReference type="InterPro" id="IPR036397">
    <property type="entry name" value="RNaseH_sf"/>
</dbReference>
<dbReference type="PANTHER" id="PTHR46564">
    <property type="entry name" value="TRANSPOSASE"/>
    <property type="match status" value="1"/>
</dbReference>
<accession>A0A1R1YA83</accession>
<dbReference type="OrthoDB" id="2428500at2759"/>
<gene>
    <name evidence="2" type="ORF">AYI70_g2015</name>
</gene>